<dbReference type="InterPro" id="IPR011991">
    <property type="entry name" value="ArsR-like_HTH"/>
</dbReference>
<dbReference type="PRINTS" id="PR00778">
    <property type="entry name" value="HTHARSR"/>
</dbReference>
<dbReference type="PROSITE" id="PS50987">
    <property type="entry name" value="HTH_ARSR_2"/>
    <property type="match status" value="1"/>
</dbReference>
<dbReference type="PANTHER" id="PTHR43861">
    <property type="entry name" value="TRANS-ACONITATE 2-METHYLTRANSFERASE-RELATED"/>
    <property type="match status" value="1"/>
</dbReference>
<evidence type="ECO:0000259" key="1">
    <source>
        <dbReference type="PROSITE" id="PS50987"/>
    </source>
</evidence>
<dbReference type="GO" id="GO:0003700">
    <property type="term" value="F:DNA-binding transcription factor activity"/>
    <property type="evidence" value="ECO:0007669"/>
    <property type="project" value="InterPro"/>
</dbReference>
<proteinExistence type="predicted"/>
<dbReference type="NCBIfam" id="NF033788">
    <property type="entry name" value="HTH_metalloreg"/>
    <property type="match status" value="1"/>
</dbReference>
<dbReference type="Gene3D" id="3.40.50.150">
    <property type="entry name" value="Vaccinia Virus protein VP39"/>
    <property type="match status" value="1"/>
</dbReference>
<dbReference type="AlphaFoldDB" id="Q1MYH8"/>
<accession>Q1MYH8</accession>
<dbReference type="Proteomes" id="UP000004263">
    <property type="component" value="Unassembled WGS sequence"/>
</dbReference>
<dbReference type="InterPro" id="IPR029063">
    <property type="entry name" value="SAM-dependent_MTases_sf"/>
</dbReference>
<dbReference type="HOGENOM" id="CLU_063642_1_0_6"/>
<comment type="caution">
    <text evidence="2">The sequence shown here is derived from an EMBL/GenBank/DDBJ whole genome shotgun (WGS) entry which is preliminary data.</text>
</comment>
<reference evidence="2 3" key="1">
    <citation type="submission" date="2006-03" db="EMBL/GenBank/DDBJ databases">
        <authorList>
            <person name="Pinhassi J."/>
            <person name="Pedros-Alio C."/>
            <person name="Ferriera S."/>
            <person name="Johnson J."/>
            <person name="Kravitz S."/>
            <person name="Halpern A."/>
            <person name="Remington K."/>
            <person name="Beeson K."/>
            <person name="Tran B."/>
            <person name="Rogers Y.-H."/>
            <person name="Friedman R."/>
            <person name="Venter J.C."/>
        </authorList>
    </citation>
    <scope>NUCLEOTIDE SEQUENCE [LARGE SCALE GENOMIC DNA]</scope>
    <source>
        <strain evidence="2 3">RED65</strain>
    </source>
</reference>
<dbReference type="Gene3D" id="1.10.10.10">
    <property type="entry name" value="Winged helix-like DNA-binding domain superfamily/Winged helix DNA-binding domain"/>
    <property type="match status" value="1"/>
</dbReference>
<organism evidence="2 3">
    <name type="scientific">Bermanella marisrubri</name>
    <dbReference type="NCBI Taxonomy" id="207949"/>
    <lineage>
        <taxon>Bacteria</taxon>
        <taxon>Pseudomonadati</taxon>
        <taxon>Pseudomonadota</taxon>
        <taxon>Gammaproteobacteria</taxon>
        <taxon>Oceanospirillales</taxon>
        <taxon>Oceanospirillaceae</taxon>
        <taxon>Bermanella</taxon>
    </lineage>
</organism>
<dbReference type="EMBL" id="AAQH01000025">
    <property type="protein sequence ID" value="EAT11053.1"/>
    <property type="molecule type" value="Genomic_DNA"/>
</dbReference>
<dbReference type="InterPro" id="IPR001845">
    <property type="entry name" value="HTH_ArsR_DNA-bd_dom"/>
</dbReference>
<dbReference type="SMART" id="SM00418">
    <property type="entry name" value="HTH_ARSR"/>
    <property type="match status" value="1"/>
</dbReference>
<keyword evidence="3" id="KW-1185">Reference proteome</keyword>
<dbReference type="CDD" id="cd02440">
    <property type="entry name" value="AdoMet_MTases"/>
    <property type="match status" value="1"/>
</dbReference>
<sequence>MLAVKEALASQQDHKLDQLAGLNKAAADGLRLKVLQLLKENSFGVLELADIFSISQSRLSHHLKILASAGLVTTRREGNSIFYRRALSDAQKDGFENIRQTLFDCIDKQTLSGKDRQAVEQIYTERARQSRSFFERHAGQFTEVQDLIAGYEQYADSLDEIIQTLGLESRSTVMEVGPGQGGFLKPLSQRYERVIALDNSPAMLDLAKQQTDSKQQNIDFLLGDPEWAVSQNISVDFLAFNMVMHHIPSPKDILQQCSQLLTDEGYLLITDLCPHDQDWVKSSCGDLWLGLDPQDLKQWAKSAGLSHKQQIILGMRNGFQVQIQVFQLTNPILHTQD</sequence>
<evidence type="ECO:0000313" key="3">
    <source>
        <dbReference type="Proteomes" id="UP000004263"/>
    </source>
</evidence>
<dbReference type="SUPFAM" id="SSF46785">
    <property type="entry name" value="Winged helix' DNA-binding domain"/>
    <property type="match status" value="1"/>
</dbReference>
<dbReference type="InterPro" id="IPR036390">
    <property type="entry name" value="WH_DNA-bd_sf"/>
</dbReference>
<evidence type="ECO:0000313" key="2">
    <source>
        <dbReference type="EMBL" id="EAT11053.1"/>
    </source>
</evidence>
<dbReference type="Pfam" id="PF13489">
    <property type="entry name" value="Methyltransf_23"/>
    <property type="match status" value="1"/>
</dbReference>
<feature type="domain" description="HTH arsR-type" evidence="1">
    <location>
        <begin position="11"/>
        <end position="113"/>
    </location>
</feature>
<dbReference type="SUPFAM" id="SSF53335">
    <property type="entry name" value="S-adenosyl-L-methionine-dependent methyltransferases"/>
    <property type="match status" value="1"/>
</dbReference>
<dbReference type="InterPro" id="IPR036388">
    <property type="entry name" value="WH-like_DNA-bd_sf"/>
</dbReference>
<dbReference type="Pfam" id="PF01022">
    <property type="entry name" value="HTH_5"/>
    <property type="match status" value="1"/>
</dbReference>
<gene>
    <name evidence="2" type="ORF">RED65_14437</name>
</gene>
<protein>
    <submittedName>
        <fullName evidence="2">Transcriptional regulator, ArsR family protein</fullName>
    </submittedName>
</protein>
<dbReference type="STRING" id="207949.RED65_14437"/>
<name>Q1MYH8_9GAMM</name>
<dbReference type="CDD" id="cd00090">
    <property type="entry name" value="HTH_ARSR"/>
    <property type="match status" value="1"/>
</dbReference>